<proteinExistence type="inferred from homology"/>
<dbReference type="GO" id="GO:0006508">
    <property type="term" value="P:proteolysis"/>
    <property type="evidence" value="ECO:0007669"/>
    <property type="project" value="UniProtKB-KW"/>
</dbReference>
<dbReference type="GO" id="GO:0005615">
    <property type="term" value="C:extracellular space"/>
    <property type="evidence" value="ECO:0007669"/>
    <property type="project" value="InterPro"/>
</dbReference>
<evidence type="ECO:0000256" key="3">
    <source>
        <dbReference type="ARBA" id="ARBA00022525"/>
    </source>
</evidence>
<keyword evidence="16" id="KW-1185">Reference proteome</keyword>
<evidence type="ECO:0000259" key="14">
    <source>
        <dbReference type="Pfam" id="PF07504"/>
    </source>
</evidence>
<protein>
    <recommendedName>
        <fullName evidence="13">Extracellular metalloproteinase</fullName>
        <ecNumber evidence="13">3.4.24.-</ecNumber>
    </recommendedName>
    <alternativeName>
        <fullName evidence="13">Fungalysin</fullName>
    </alternativeName>
</protein>
<dbReference type="Gene3D" id="3.10.170.10">
    <property type="match status" value="1"/>
</dbReference>
<evidence type="ECO:0000256" key="1">
    <source>
        <dbReference type="ARBA" id="ARBA00004613"/>
    </source>
</evidence>
<feature type="active site" evidence="11">
    <location>
        <position position="422"/>
    </location>
</feature>
<keyword evidence="10 13" id="KW-0865">Zymogen</keyword>
<comment type="subcellular location">
    <subcellularLocation>
        <location evidence="1 13">Secreted</location>
    </subcellularLocation>
</comment>
<evidence type="ECO:0000256" key="5">
    <source>
        <dbReference type="ARBA" id="ARBA00022723"/>
    </source>
</evidence>
<feature type="binding site" evidence="12">
    <location>
        <position position="450"/>
    </location>
    <ligand>
        <name>Zn(2+)</name>
        <dbReference type="ChEBI" id="CHEBI:29105"/>
        <note>catalytic</note>
    </ligand>
</feature>
<dbReference type="PANTHER" id="PTHR33478:SF1">
    <property type="entry name" value="EXTRACELLULAR METALLOPROTEINASE MEP"/>
    <property type="match status" value="1"/>
</dbReference>
<feature type="chain" id="PRO_5041015392" description="Extracellular metalloproteinase" evidence="13">
    <location>
        <begin position="24"/>
        <end position="617"/>
    </location>
</feature>
<evidence type="ECO:0000256" key="8">
    <source>
        <dbReference type="ARBA" id="ARBA00022833"/>
    </source>
</evidence>
<evidence type="ECO:0000256" key="2">
    <source>
        <dbReference type="ARBA" id="ARBA00006006"/>
    </source>
</evidence>
<accession>A0A9W8JXQ2</accession>
<dbReference type="EC" id="3.4.24.-" evidence="13"/>
<feature type="binding site" evidence="12">
    <location>
        <position position="425"/>
    </location>
    <ligand>
        <name>Zn(2+)</name>
        <dbReference type="ChEBI" id="CHEBI:29105"/>
        <note>catalytic</note>
    </ligand>
</feature>
<dbReference type="PANTHER" id="PTHR33478">
    <property type="entry name" value="EXTRACELLULAR METALLOPROTEINASE MEP"/>
    <property type="match status" value="1"/>
</dbReference>
<evidence type="ECO:0000256" key="4">
    <source>
        <dbReference type="ARBA" id="ARBA00022670"/>
    </source>
</evidence>
<dbReference type="Pfam" id="PF02128">
    <property type="entry name" value="Peptidase_M36"/>
    <property type="match status" value="2"/>
</dbReference>
<dbReference type="InterPro" id="IPR001842">
    <property type="entry name" value="Peptidase_M36"/>
</dbReference>
<dbReference type="AlphaFoldDB" id="A0A9W8JXQ2"/>
<evidence type="ECO:0000256" key="11">
    <source>
        <dbReference type="PIRSR" id="PIRSR601842-1"/>
    </source>
</evidence>
<evidence type="ECO:0000313" key="15">
    <source>
        <dbReference type="EMBL" id="KAJ3505748.1"/>
    </source>
</evidence>
<dbReference type="InterPro" id="IPR027268">
    <property type="entry name" value="Peptidase_M4/M1_CTD_sf"/>
</dbReference>
<dbReference type="PRINTS" id="PR00999">
    <property type="entry name" value="FUNGALYSIN"/>
</dbReference>
<dbReference type="InterPro" id="IPR011096">
    <property type="entry name" value="FTP_domain"/>
</dbReference>
<keyword evidence="6 13" id="KW-0732">Signal</keyword>
<evidence type="ECO:0000256" key="13">
    <source>
        <dbReference type="RuleBase" id="RU364017"/>
    </source>
</evidence>
<evidence type="ECO:0000256" key="12">
    <source>
        <dbReference type="PIRSR" id="PIRSR601842-2"/>
    </source>
</evidence>
<dbReference type="SUPFAM" id="SSF55486">
    <property type="entry name" value="Metalloproteases ('zincins'), catalytic domain"/>
    <property type="match status" value="1"/>
</dbReference>
<sequence length="617" mass="66914">MFSFRKLLASTLLAISFVSLGAALSTADRHATRRSVNIGSDLIIEAYHPPSTFETFNTGVDHPLSKRATFSLSDAAMAFTGSRLSKTASDMVFRSGFSSRLADHAYLSQIHDGIPFANAVANVAFNKDNRVTSFGSSFVDFTSVASSTPSIELSAAIPMAEQALNGKFNEHPATLEYFAKPDGTAVLTHVIQVENEELGTFFEAFVDAHSGELVSVTDFVSKASYLVLPMDRESLEEGFETLVDPQDVEASPVGWHNTGTANTTTTSGNNALVFKTSASFTSSQTSDDLNFEYVQNPSAAPTVQVNVDAARVNAFYVVNSMHDLTYRQIWIHRGPRCPSFVGVFEFLTLFAKEAFNFQVNNFGKGGRGNDQVQVSVQDSSGTNNANFATPGDGQPGRMRMYLWTMTTPGRDGALENDIVIHEMTHGITNRMTGGGTGRCLQTAEAGGMGEGWSDAMADWNEKTSSEVPDYGTWPVRHQQARRYSPQPPYSTNASVNSLRYSSLQTRTQVHAIGEVWANMLHNVYANLVGALGWSATARTDPTGTEGNVVFLHLFLDALTIQPCNPTFITARDAWIQADVDRYQGANACLIWKAFASRGLGVGAANHIDNTEVPAECA</sequence>
<comment type="caution">
    <text evidence="15">The sequence shown here is derived from an EMBL/GenBank/DDBJ whole genome shotgun (WGS) entry which is preliminary data.</text>
</comment>
<dbReference type="OrthoDB" id="3227768at2759"/>
<evidence type="ECO:0000256" key="7">
    <source>
        <dbReference type="ARBA" id="ARBA00022801"/>
    </source>
</evidence>
<organism evidence="15 16">
    <name type="scientific">Agrocybe chaxingu</name>
    <dbReference type="NCBI Taxonomy" id="84603"/>
    <lineage>
        <taxon>Eukaryota</taxon>
        <taxon>Fungi</taxon>
        <taxon>Dikarya</taxon>
        <taxon>Basidiomycota</taxon>
        <taxon>Agaricomycotina</taxon>
        <taxon>Agaricomycetes</taxon>
        <taxon>Agaricomycetidae</taxon>
        <taxon>Agaricales</taxon>
        <taxon>Agaricineae</taxon>
        <taxon>Strophariaceae</taxon>
        <taxon>Agrocybe</taxon>
    </lineage>
</organism>
<dbReference type="GO" id="GO:0004222">
    <property type="term" value="F:metalloendopeptidase activity"/>
    <property type="evidence" value="ECO:0007669"/>
    <property type="project" value="InterPro"/>
</dbReference>
<feature type="domain" description="FTP" evidence="14">
    <location>
        <begin position="104"/>
        <end position="138"/>
    </location>
</feature>
<evidence type="ECO:0000256" key="10">
    <source>
        <dbReference type="ARBA" id="ARBA00023145"/>
    </source>
</evidence>
<keyword evidence="4 13" id="KW-0645">Protease</keyword>
<dbReference type="Proteomes" id="UP001148786">
    <property type="component" value="Unassembled WGS sequence"/>
</dbReference>
<keyword evidence="9 13" id="KW-0482">Metalloprotease</keyword>
<comment type="similarity">
    <text evidence="2 13">Belongs to the peptidase M36 family.</text>
</comment>
<evidence type="ECO:0000256" key="6">
    <source>
        <dbReference type="ARBA" id="ARBA00022729"/>
    </source>
</evidence>
<reference evidence="15" key="1">
    <citation type="submission" date="2022-07" db="EMBL/GenBank/DDBJ databases">
        <title>Genome Sequence of Agrocybe chaxingu.</title>
        <authorList>
            <person name="Buettner E."/>
        </authorList>
    </citation>
    <scope>NUCLEOTIDE SEQUENCE</scope>
    <source>
        <strain evidence="15">MP-N11</strain>
    </source>
</reference>
<dbReference type="Pfam" id="PF07504">
    <property type="entry name" value="FTP"/>
    <property type="match status" value="1"/>
</dbReference>
<name>A0A9W8JXQ2_9AGAR</name>
<dbReference type="CDD" id="cd09596">
    <property type="entry name" value="M36"/>
    <property type="match status" value="1"/>
</dbReference>
<evidence type="ECO:0000313" key="16">
    <source>
        <dbReference type="Proteomes" id="UP001148786"/>
    </source>
</evidence>
<dbReference type="EMBL" id="JANKHO010000848">
    <property type="protein sequence ID" value="KAJ3505748.1"/>
    <property type="molecule type" value="Genomic_DNA"/>
</dbReference>
<comment type="cofactor">
    <cofactor evidence="12">
        <name>Zn(2+)</name>
        <dbReference type="ChEBI" id="CHEBI:29105"/>
    </cofactor>
    <text evidence="12">Binds 1 zinc ion per subunit.</text>
</comment>
<dbReference type="GO" id="GO:0008270">
    <property type="term" value="F:zinc ion binding"/>
    <property type="evidence" value="ECO:0007669"/>
    <property type="project" value="InterPro"/>
</dbReference>
<feature type="signal peptide" evidence="13">
    <location>
        <begin position="1"/>
        <end position="23"/>
    </location>
</feature>
<dbReference type="InterPro" id="IPR050371">
    <property type="entry name" value="Fungal_virulence_M36"/>
</dbReference>
<gene>
    <name evidence="15" type="ORF">NLJ89_g7254</name>
</gene>
<keyword evidence="5 12" id="KW-0479">Metal-binding</keyword>
<keyword evidence="3 13" id="KW-0964">Secreted</keyword>
<evidence type="ECO:0000256" key="9">
    <source>
        <dbReference type="ARBA" id="ARBA00023049"/>
    </source>
</evidence>
<feature type="binding site" evidence="12">
    <location>
        <position position="421"/>
    </location>
    <ligand>
        <name>Zn(2+)</name>
        <dbReference type="ChEBI" id="CHEBI:29105"/>
        <note>catalytic</note>
    </ligand>
</feature>
<dbReference type="Gene3D" id="1.10.390.10">
    <property type="entry name" value="Neutral Protease Domain 2"/>
    <property type="match status" value="1"/>
</dbReference>
<keyword evidence="7 13" id="KW-0378">Hydrolase</keyword>
<keyword evidence="8 12" id="KW-0862">Zinc</keyword>